<feature type="chain" id="PRO_5040930753" evidence="1">
    <location>
        <begin position="18"/>
        <end position="348"/>
    </location>
</feature>
<dbReference type="EMBL" id="JAPDOD010000090">
    <property type="protein sequence ID" value="MDA0167167.1"/>
    <property type="molecule type" value="Genomic_DNA"/>
</dbReference>
<evidence type="ECO:0000256" key="1">
    <source>
        <dbReference type="SAM" id="SignalP"/>
    </source>
</evidence>
<dbReference type="AlphaFoldDB" id="A0A9X3N5Z6"/>
<dbReference type="Proteomes" id="UP001149140">
    <property type="component" value="Unassembled WGS sequence"/>
</dbReference>
<name>A0A9X3N5Z6_9ACTN</name>
<dbReference type="RefSeq" id="WP_270046417.1">
    <property type="nucleotide sequence ID" value="NZ_JAPDOD010000090.1"/>
</dbReference>
<reference evidence="3" key="1">
    <citation type="submission" date="2022-10" db="EMBL/GenBank/DDBJ databases">
        <title>The WGS of Solirubrobacter ginsenosidimutans DSM 21036.</title>
        <authorList>
            <person name="Jiang Z."/>
        </authorList>
    </citation>
    <scope>NUCLEOTIDE SEQUENCE</scope>
    <source>
        <strain evidence="3">DSM 21036</strain>
    </source>
</reference>
<sequence>MALIVLLVVLVALLAGALQQECGSASGGGSTPAGGLGGIAGTGLTRAQIETTRQSPYASDRRTAGTFDSTSYGPPWGGIQGAGISTSAGLRIKGGSPRWYIVAVDPVLVGHGQLVYLWPNPFDWKGPFLAADTGGAIQQYRIDFYDWRGRARQRAWGRRPTTLTLAPHDAGQTAQLAAIAGVGDCAPAAGDESGDALALPGTLGRVTIAPLANAVGKPIRPELLRFIAGVAGIAGRDLIITTGTNHSELTSSGNVSDHVVGLAGDFGSLANHFPLDGGFGTKLAAAGLRAAGVDAETAWRLAAAGGGHNVCHDGWRVQVIWRTGDHHDHVHIGLKHGCSFTGVQTFQI</sequence>
<keyword evidence="1" id="KW-0732">Signal</keyword>
<keyword evidence="4" id="KW-1185">Reference proteome</keyword>
<proteinExistence type="predicted"/>
<dbReference type="GO" id="GO:0009254">
    <property type="term" value="P:peptidoglycan turnover"/>
    <property type="evidence" value="ECO:0007669"/>
    <property type="project" value="InterPro"/>
</dbReference>
<accession>A0A9X3N5Z6</accession>
<dbReference type="Pfam" id="PF06725">
    <property type="entry name" value="3D"/>
    <property type="match status" value="1"/>
</dbReference>
<dbReference type="GO" id="GO:0004553">
    <property type="term" value="F:hydrolase activity, hydrolyzing O-glycosyl compounds"/>
    <property type="evidence" value="ECO:0007669"/>
    <property type="project" value="InterPro"/>
</dbReference>
<dbReference type="GO" id="GO:0019867">
    <property type="term" value="C:outer membrane"/>
    <property type="evidence" value="ECO:0007669"/>
    <property type="project" value="InterPro"/>
</dbReference>
<feature type="signal peptide" evidence="1">
    <location>
        <begin position="1"/>
        <end position="17"/>
    </location>
</feature>
<comment type="caution">
    <text evidence="3">The sequence shown here is derived from an EMBL/GenBank/DDBJ whole genome shotgun (WGS) entry which is preliminary data.</text>
</comment>
<feature type="domain" description="3D" evidence="2">
    <location>
        <begin position="102"/>
        <end position="161"/>
    </location>
</feature>
<gene>
    <name evidence="3" type="ORF">OM076_43305</name>
</gene>
<evidence type="ECO:0000313" key="3">
    <source>
        <dbReference type="EMBL" id="MDA0167167.1"/>
    </source>
</evidence>
<organism evidence="3 4">
    <name type="scientific">Solirubrobacter ginsenosidimutans</name>
    <dbReference type="NCBI Taxonomy" id="490573"/>
    <lineage>
        <taxon>Bacteria</taxon>
        <taxon>Bacillati</taxon>
        <taxon>Actinomycetota</taxon>
        <taxon>Thermoleophilia</taxon>
        <taxon>Solirubrobacterales</taxon>
        <taxon>Solirubrobacteraceae</taxon>
        <taxon>Solirubrobacter</taxon>
    </lineage>
</organism>
<evidence type="ECO:0000259" key="2">
    <source>
        <dbReference type="Pfam" id="PF06725"/>
    </source>
</evidence>
<dbReference type="InterPro" id="IPR010611">
    <property type="entry name" value="3D_dom"/>
</dbReference>
<dbReference type="InterPro" id="IPR036908">
    <property type="entry name" value="RlpA-like_sf"/>
</dbReference>
<evidence type="ECO:0000313" key="4">
    <source>
        <dbReference type="Proteomes" id="UP001149140"/>
    </source>
</evidence>
<dbReference type="SUPFAM" id="SSF50685">
    <property type="entry name" value="Barwin-like endoglucanases"/>
    <property type="match status" value="1"/>
</dbReference>
<protein>
    <submittedName>
        <fullName evidence="3">3D domain-containing protein</fullName>
    </submittedName>
</protein>